<feature type="domain" description="Aldehyde dehydrogenase" evidence="6">
    <location>
        <begin position="69"/>
        <end position="531"/>
    </location>
</feature>
<feature type="active site" evidence="4">
    <location>
        <position position="308"/>
    </location>
</feature>
<dbReference type="InterPro" id="IPR016160">
    <property type="entry name" value="Ald_DH_CS_CYS"/>
</dbReference>
<organism evidence="7 8">
    <name type="scientific">Riccia fluitans</name>
    <dbReference type="NCBI Taxonomy" id="41844"/>
    <lineage>
        <taxon>Eukaryota</taxon>
        <taxon>Viridiplantae</taxon>
        <taxon>Streptophyta</taxon>
        <taxon>Embryophyta</taxon>
        <taxon>Marchantiophyta</taxon>
        <taxon>Marchantiopsida</taxon>
        <taxon>Marchantiidae</taxon>
        <taxon>Marchantiales</taxon>
        <taxon>Ricciaceae</taxon>
        <taxon>Riccia</taxon>
    </lineage>
</organism>
<keyword evidence="8" id="KW-1185">Reference proteome</keyword>
<dbReference type="InterPro" id="IPR029510">
    <property type="entry name" value="Ald_DH_CS_GLU"/>
</dbReference>
<dbReference type="Pfam" id="PF00171">
    <property type="entry name" value="Aldedh"/>
    <property type="match status" value="1"/>
</dbReference>
<evidence type="ECO:0000256" key="5">
    <source>
        <dbReference type="RuleBase" id="RU003345"/>
    </source>
</evidence>
<dbReference type="AlphaFoldDB" id="A0ABD1XNJ6"/>
<evidence type="ECO:0000256" key="1">
    <source>
        <dbReference type="ARBA" id="ARBA00009986"/>
    </source>
</evidence>
<name>A0ABD1XNJ6_9MARC</name>
<dbReference type="InterPro" id="IPR016162">
    <property type="entry name" value="Ald_DH_N"/>
</dbReference>
<evidence type="ECO:0000256" key="2">
    <source>
        <dbReference type="ARBA" id="ARBA00023002"/>
    </source>
</evidence>
<dbReference type="GO" id="GO:0019752">
    <property type="term" value="P:carboxylic acid metabolic process"/>
    <property type="evidence" value="ECO:0007669"/>
    <property type="project" value="UniProtKB-ARBA"/>
</dbReference>
<dbReference type="InterPro" id="IPR016161">
    <property type="entry name" value="Ald_DH/histidinol_DH"/>
</dbReference>
<dbReference type="FunFam" id="3.40.605.10:FF:000011">
    <property type="entry name" value="ALD5p Mitochondrial aldehyde dehydrogenase"/>
    <property type="match status" value="1"/>
</dbReference>
<dbReference type="EMBL" id="JBHFFA010000008">
    <property type="protein sequence ID" value="KAL2610524.1"/>
    <property type="molecule type" value="Genomic_DNA"/>
</dbReference>
<evidence type="ECO:0000256" key="3">
    <source>
        <dbReference type="ARBA" id="ARBA00023027"/>
    </source>
</evidence>
<dbReference type="FunFam" id="3.40.309.10:FF:000001">
    <property type="entry name" value="Mitochondrial aldehyde dehydrogenase 2"/>
    <property type="match status" value="1"/>
</dbReference>
<dbReference type="FunFam" id="3.40.605.10:FF:000026">
    <property type="entry name" value="Aldehyde dehydrogenase, putative"/>
    <property type="match status" value="1"/>
</dbReference>
<evidence type="ECO:0000313" key="8">
    <source>
        <dbReference type="Proteomes" id="UP001605036"/>
    </source>
</evidence>
<dbReference type="PANTHER" id="PTHR11699">
    <property type="entry name" value="ALDEHYDE DEHYDROGENASE-RELATED"/>
    <property type="match status" value="1"/>
</dbReference>
<keyword evidence="3" id="KW-0520">NAD</keyword>
<dbReference type="Gene3D" id="3.40.309.10">
    <property type="entry name" value="Aldehyde Dehydrogenase, Chain A, domain 2"/>
    <property type="match status" value="1"/>
</dbReference>
<comment type="caution">
    <text evidence="7">The sequence shown here is derived from an EMBL/GenBank/DDBJ whole genome shotgun (WGS) entry which is preliminary data.</text>
</comment>
<evidence type="ECO:0000259" key="6">
    <source>
        <dbReference type="Pfam" id="PF00171"/>
    </source>
</evidence>
<sequence>MASRNALSAGASLLGRILSRNQRAATAVASRKLSGAASYGAAAAEKELENPLTPPVEIKYTKLLIDGKFVDSISGKTFATHDPRTDEVITHVSEGDAADIDVAVKAARKAFDEGPWPKMHAHQRASILNRFADLLEQHGEELAALDALDSGKPYEQALYAEMPTTVRNFRYFAGWADKIHGRTIPTDSGHFAYTLHEPVGVCGQIIPWNFPLVMFAWKVAPALACGNTVVLKTAEQTPLSALRAGALALEAGIPPGVVNIVSGYGETAGAALSHHMDVDKVAFTGSTEVGKKVLEAAAKTNLKKVTLELGGKSPFIVCEGADVDKAVELSHFALFFNQGQCCSAGSRTFVHEKVYDEFLEKAKERALKRVVGDPFRSGVEQGPQVDREQFNKVLGYIKAGQDEGARLITGGSRLGSKGFYIKPTVFADVEDHHKIFNEEIFGPVQSVTKFSSVEEVIKRANRTHYGLAAGIFSPNIDDINTLSRGLRAGSVWVNTYDVFDPTLPFGGYKQSGLGREKGIYALDNYTEVKVVVMPLSNPAWQ</sequence>
<accession>A0ABD1XNJ6</accession>
<dbReference type="GO" id="GO:0005739">
    <property type="term" value="C:mitochondrion"/>
    <property type="evidence" value="ECO:0007669"/>
    <property type="project" value="UniProtKB-ARBA"/>
</dbReference>
<protein>
    <recommendedName>
        <fullName evidence="6">Aldehyde dehydrogenase domain-containing protein</fullName>
    </recommendedName>
</protein>
<dbReference type="GO" id="GO:0004029">
    <property type="term" value="F:aldehyde dehydrogenase (NAD+) activity"/>
    <property type="evidence" value="ECO:0007669"/>
    <property type="project" value="UniProtKB-ARBA"/>
</dbReference>
<keyword evidence="2 5" id="KW-0560">Oxidoreductase</keyword>
<comment type="similarity">
    <text evidence="1 5">Belongs to the aldehyde dehydrogenase family.</text>
</comment>
<evidence type="ECO:0000256" key="4">
    <source>
        <dbReference type="PROSITE-ProRule" id="PRU10007"/>
    </source>
</evidence>
<dbReference type="PROSITE" id="PS00070">
    <property type="entry name" value="ALDEHYDE_DEHYDR_CYS"/>
    <property type="match status" value="1"/>
</dbReference>
<dbReference type="PROSITE" id="PS00687">
    <property type="entry name" value="ALDEHYDE_DEHYDR_GLU"/>
    <property type="match status" value="1"/>
</dbReference>
<dbReference type="SUPFAM" id="SSF53720">
    <property type="entry name" value="ALDH-like"/>
    <property type="match status" value="1"/>
</dbReference>
<reference evidence="7 8" key="1">
    <citation type="submission" date="2024-09" db="EMBL/GenBank/DDBJ databases">
        <title>Chromosome-scale assembly of Riccia fluitans.</title>
        <authorList>
            <person name="Paukszto L."/>
            <person name="Sawicki J."/>
            <person name="Karawczyk K."/>
            <person name="Piernik-Szablinska J."/>
            <person name="Szczecinska M."/>
            <person name="Mazdziarz M."/>
        </authorList>
    </citation>
    <scope>NUCLEOTIDE SEQUENCE [LARGE SCALE GENOMIC DNA]</scope>
    <source>
        <strain evidence="7">Rf_01</strain>
        <tissue evidence="7">Aerial parts of the thallus</tissue>
    </source>
</reference>
<evidence type="ECO:0000313" key="7">
    <source>
        <dbReference type="EMBL" id="KAL2610524.1"/>
    </source>
</evidence>
<dbReference type="InterPro" id="IPR016163">
    <property type="entry name" value="Ald_DH_C"/>
</dbReference>
<dbReference type="InterPro" id="IPR015590">
    <property type="entry name" value="Aldehyde_DH_dom"/>
</dbReference>
<gene>
    <name evidence="7" type="ORF">R1flu_029097</name>
</gene>
<dbReference type="Gene3D" id="3.40.605.10">
    <property type="entry name" value="Aldehyde Dehydrogenase, Chain A, domain 1"/>
    <property type="match status" value="1"/>
</dbReference>
<dbReference type="Proteomes" id="UP001605036">
    <property type="component" value="Unassembled WGS sequence"/>
</dbReference>
<proteinExistence type="inferred from homology"/>